<dbReference type="Pfam" id="PF02663">
    <property type="entry name" value="FmdE"/>
    <property type="match status" value="1"/>
</dbReference>
<sequence length="142" mass="15970">MRDRISLKEAIKFHGHLGPYLVLGIRAGELALKKLKCKKYFGLEVEIYGVEEKPKSCLIDGLQLSTGATFGKGNICKIKAKNIKIIARNLKNNKEVTISFRPSLIKDLSSLKNHRDSEAFAQKLLRINTKDLFQVKTKSVVT</sequence>
<proteinExistence type="predicted"/>
<protein>
    <recommendedName>
        <fullName evidence="1">Formylmethanofuran dehydrogenase subunit E domain-containing protein</fullName>
    </recommendedName>
</protein>
<dbReference type="PANTHER" id="PTHR39418">
    <property type="entry name" value="DEHYDROGENASE-RELATED"/>
    <property type="match status" value="1"/>
</dbReference>
<name>A0A2G9YJJ5_9BACT</name>
<dbReference type="AlphaFoldDB" id="A0A2G9YJJ5"/>
<feature type="domain" description="Formylmethanofuran dehydrogenase subunit E" evidence="1">
    <location>
        <begin position="13"/>
        <end position="119"/>
    </location>
</feature>
<dbReference type="PANTHER" id="PTHR39418:SF1">
    <property type="entry name" value="DEHYDROGENASE"/>
    <property type="match status" value="1"/>
</dbReference>
<dbReference type="EMBL" id="PCRK01000148">
    <property type="protein sequence ID" value="PIP18903.1"/>
    <property type="molecule type" value="Genomic_DNA"/>
</dbReference>
<dbReference type="InterPro" id="IPR053194">
    <property type="entry name" value="tRNA_methyltr_O"/>
</dbReference>
<reference evidence="2 3" key="1">
    <citation type="submission" date="2017-09" db="EMBL/GenBank/DDBJ databases">
        <title>Depth-based differentiation of microbial function through sediment-hosted aquifers and enrichment of novel symbionts in the deep terrestrial subsurface.</title>
        <authorList>
            <person name="Probst A.J."/>
            <person name="Ladd B."/>
            <person name="Jarett J.K."/>
            <person name="Geller-Mcgrath D.E."/>
            <person name="Sieber C.M."/>
            <person name="Emerson J.B."/>
            <person name="Anantharaman K."/>
            <person name="Thomas B.C."/>
            <person name="Malmstrom R."/>
            <person name="Stieglmeier M."/>
            <person name="Klingl A."/>
            <person name="Woyke T."/>
            <person name="Ryan C.M."/>
            <person name="Banfield J.F."/>
        </authorList>
    </citation>
    <scope>NUCLEOTIDE SEQUENCE [LARGE SCALE GENOMIC DNA]</scope>
    <source>
        <strain evidence="2">CG23_combo_of_CG06-09_8_20_14_all_41_10</strain>
    </source>
</reference>
<accession>A0A2G9YJJ5</accession>
<organism evidence="2 3">
    <name type="scientific">Candidatus Sherwoodlollariibacterium unditelluris</name>
    <dbReference type="NCBI Taxonomy" id="1974757"/>
    <lineage>
        <taxon>Bacteria</taxon>
        <taxon>Pseudomonadati</taxon>
        <taxon>Candidatus Omnitrophota</taxon>
        <taxon>Candidatus Sherwoodlollariibacterium</taxon>
    </lineage>
</organism>
<evidence type="ECO:0000259" key="1">
    <source>
        <dbReference type="Pfam" id="PF02663"/>
    </source>
</evidence>
<dbReference type="Proteomes" id="UP000231292">
    <property type="component" value="Unassembled WGS sequence"/>
</dbReference>
<evidence type="ECO:0000313" key="2">
    <source>
        <dbReference type="EMBL" id="PIP18903.1"/>
    </source>
</evidence>
<dbReference type="InterPro" id="IPR003814">
    <property type="entry name" value="FmdEsu_dom"/>
</dbReference>
<gene>
    <name evidence="2" type="ORF">COX41_05740</name>
</gene>
<comment type="caution">
    <text evidence="2">The sequence shown here is derived from an EMBL/GenBank/DDBJ whole genome shotgun (WGS) entry which is preliminary data.</text>
</comment>
<dbReference type="SUPFAM" id="SSF143555">
    <property type="entry name" value="FwdE-like"/>
    <property type="match status" value="1"/>
</dbReference>
<evidence type="ECO:0000313" key="3">
    <source>
        <dbReference type="Proteomes" id="UP000231292"/>
    </source>
</evidence>
<dbReference type="Gene3D" id="3.30.1330.130">
    <property type="match status" value="1"/>
</dbReference>